<evidence type="ECO:0000256" key="5">
    <source>
        <dbReference type="ARBA" id="ARBA00023157"/>
    </source>
</evidence>
<comment type="similarity">
    <text evidence="1 8">Belongs to the thioredoxin family.</text>
</comment>
<evidence type="ECO:0000256" key="4">
    <source>
        <dbReference type="ARBA" id="ARBA00022982"/>
    </source>
</evidence>
<dbReference type="InterPro" id="IPR013766">
    <property type="entry name" value="Thioredoxin_domain"/>
</dbReference>
<sequence length="107" mass="12051">MEELIMKIVNTQEFNELMNEKAVLVDFFATWCGPCKMLSPVLEGVAEKMKDKVTIVKVDVDRSPDLAAKFGVMSVPTMIMFKNGRQVDAFSGYMPEANLMANIERNL</sequence>
<evidence type="ECO:0000256" key="8">
    <source>
        <dbReference type="PIRNR" id="PIRNR000077"/>
    </source>
</evidence>
<dbReference type="SUPFAM" id="SSF52833">
    <property type="entry name" value="Thioredoxin-like"/>
    <property type="match status" value="1"/>
</dbReference>
<dbReference type="GO" id="GO:0015035">
    <property type="term" value="F:protein-disulfide reductase activity"/>
    <property type="evidence" value="ECO:0007669"/>
    <property type="project" value="UniProtKB-UniRule"/>
</dbReference>
<feature type="active site" description="Nucleophile" evidence="9">
    <location>
        <position position="35"/>
    </location>
</feature>
<dbReference type="HOGENOM" id="CLU_090389_10_4_9"/>
<dbReference type="InterPro" id="IPR017937">
    <property type="entry name" value="Thioredoxin_CS"/>
</dbReference>
<evidence type="ECO:0000313" key="13">
    <source>
        <dbReference type="Proteomes" id="UP000016658"/>
    </source>
</evidence>
<dbReference type="PROSITE" id="PS00194">
    <property type="entry name" value="THIOREDOXIN_1"/>
    <property type="match status" value="1"/>
</dbReference>
<dbReference type="NCBIfam" id="TIGR01068">
    <property type="entry name" value="thioredoxin"/>
    <property type="match status" value="1"/>
</dbReference>
<dbReference type="InterPro" id="IPR005746">
    <property type="entry name" value="Thioredoxin"/>
</dbReference>
<dbReference type="PANTHER" id="PTHR45663">
    <property type="entry name" value="GEO12009P1"/>
    <property type="match status" value="1"/>
</dbReference>
<feature type="domain" description="Thioredoxin" evidence="11">
    <location>
        <begin position="1"/>
        <end position="107"/>
    </location>
</feature>
<dbReference type="InterPro" id="IPR036249">
    <property type="entry name" value="Thioredoxin-like_sf"/>
</dbReference>
<dbReference type="PANTHER" id="PTHR45663:SF11">
    <property type="entry name" value="GEO12009P1"/>
    <property type="match status" value="1"/>
</dbReference>
<feature type="site" description="Contributes to redox potential value" evidence="9">
    <location>
        <position position="33"/>
    </location>
</feature>
<dbReference type="CDD" id="cd02947">
    <property type="entry name" value="TRX_family"/>
    <property type="match status" value="1"/>
</dbReference>
<evidence type="ECO:0000259" key="11">
    <source>
        <dbReference type="PROSITE" id="PS51352"/>
    </source>
</evidence>
<evidence type="ECO:0000313" key="12">
    <source>
        <dbReference type="EMBL" id="ERK42046.1"/>
    </source>
</evidence>
<dbReference type="PRINTS" id="PR00421">
    <property type="entry name" value="THIOREDOXIN"/>
</dbReference>
<feature type="active site" description="Nucleophile" evidence="9">
    <location>
        <position position="32"/>
    </location>
</feature>
<evidence type="ECO:0000256" key="6">
    <source>
        <dbReference type="ARBA" id="ARBA00023284"/>
    </source>
</evidence>
<evidence type="ECO:0000256" key="1">
    <source>
        <dbReference type="ARBA" id="ARBA00008987"/>
    </source>
</evidence>
<dbReference type="PATRIC" id="fig|649755.3.peg.1734"/>
<dbReference type="Pfam" id="PF00085">
    <property type="entry name" value="Thioredoxin"/>
    <property type="match status" value="1"/>
</dbReference>
<evidence type="ECO:0000256" key="10">
    <source>
        <dbReference type="PIRSR" id="PIRSR000077-4"/>
    </source>
</evidence>
<name>U2PD50_9FIRM</name>
<dbReference type="PIRSF" id="PIRSF000077">
    <property type="entry name" value="Thioredoxin"/>
    <property type="match status" value="1"/>
</dbReference>
<accession>U2PD50</accession>
<dbReference type="AlphaFoldDB" id="U2PD50"/>
<keyword evidence="4" id="KW-0249">Electron transport</keyword>
<keyword evidence="3" id="KW-0813">Transport</keyword>
<keyword evidence="5 10" id="KW-1015">Disulfide bond</keyword>
<gene>
    <name evidence="12" type="ORF">HMPREF0367_01868</name>
</gene>
<dbReference type="GO" id="GO:0005737">
    <property type="term" value="C:cytoplasm"/>
    <property type="evidence" value="ECO:0007669"/>
    <property type="project" value="TreeGrafter"/>
</dbReference>
<evidence type="ECO:0000256" key="9">
    <source>
        <dbReference type="PIRSR" id="PIRSR000077-1"/>
    </source>
</evidence>
<organism evidence="12 13">
    <name type="scientific">Faecalitalea cylindroides ATCC 27803</name>
    <dbReference type="NCBI Taxonomy" id="649755"/>
    <lineage>
        <taxon>Bacteria</taxon>
        <taxon>Bacillati</taxon>
        <taxon>Bacillota</taxon>
        <taxon>Erysipelotrichia</taxon>
        <taxon>Erysipelotrichales</taxon>
        <taxon>Erysipelotrichaceae</taxon>
        <taxon>Faecalitalea</taxon>
    </lineage>
</organism>
<dbReference type="EMBL" id="AWVI01000095">
    <property type="protein sequence ID" value="ERK42046.1"/>
    <property type="molecule type" value="Genomic_DNA"/>
</dbReference>
<keyword evidence="6 10" id="KW-0676">Redox-active center</keyword>
<evidence type="ECO:0000256" key="2">
    <source>
        <dbReference type="ARBA" id="ARBA00020570"/>
    </source>
</evidence>
<comment type="caution">
    <text evidence="12">The sequence shown here is derived from an EMBL/GenBank/DDBJ whole genome shotgun (WGS) entry which is preliminary data.</text>
</comment>
<feature type="site" description="Contributes to redox potential value" evidence="9">
    <location>
        <position position="34"/>
    </location>
</feature>
<proteinExistence type="inferred from homology"/>
<evidence type="ECO:0000256" key="3">
    <source>
        <dbReference type="ARBA" id="ARBA00022448"/>
    </source>
</evidence>
<dbReference type="Gene3D" id="3.40.30.10">
    <property type="entry name" value="Glutaredoxin"/>
    <property type="match status" value="1"/>
</dbReference>
<dbReference type="Proteomes" id="UP000016658">
    <property type="component" value="Unassembled WGS sequence"/>
</dbReference>
<reference evidence="12 13" key="1">
    <citation type="submission" date="2013-06" db="EMBL/GenBank/DDBJ databases">
        <authorList>
            <person name="Weinstock G."/>
            <person name="Sodergren E."/>
            <person name="Lobos E.A."/>
            <person name="Fulton L."/>
            <person name="Fulton R."/>
            <person name="Courtney L."/>
            <person name="Fronick C."/>
            <person name="O'Laughlin M."/>
            <person name="Godfrey J."/>
            <person name="Wilson R.M."/>
            <person name="Miner T."/>
            <person name="Farmer C."/>
            <person name="Delehaunty K."/>
            <person name="Cordes M."/>
            <person name="Minx P."/>
            <person name="Tomlinson C."/>
            <person name="Chen J."/>
            <person name="Wollam A."/>
            <person name="Pepin K.H."/>
            <person name="Bhonagiri V."/>
            <person name="Zhang X."/>
            <person name="Warren W."/>
            <person name="Mitreva M."/>
            <person name="Mardis E.R."/>
            <person name="Wilson R.K."/>
        </authorList>
    </citation>
    <scope>NUCLEOTIDE SEQUENCE [LARGE SCALE GENOMIC DNA]</scope>
    <source>
        <strain evidence="12 13">ATCC 27803</strain>
    </source>
</reference>
<feature type="disulfide bond" description="Redox-active" evidence="10">
    <location>
        <begin position="32"/>
        <end position="35"/>
    </location>
</feature>
<dbReference type="FunFam" id="3.40.30.10:FF:000001">
    <property type="entry name" value="Thioredoxin"/>
    <property type="match status" value="1"/>
</dbReference>
<dbReference type="PROSITE" id="PS51352">
    <property type="entry name" value="THIOREDOXIN_2"/>
    <property type="match status" value="1"/>
</dbReference>
<protein>
    <recommendedName>
        <fullName evidence="2 7">Thioredoxin</fullName>
    </recommendedName>
</protein>
<evidence type="ECO:0000256" key="7">
    <source>
        <dbReference type="NCBIfam" id="TIGR01068"/>
    </source>
</evidence>
<feature type="site" description="Deprotonates C-terminal active site Cys" evidence="9">
    <location>
        <position position="26"/>
    </location>
</feature>